<dbReference type="Gene3D" id="1.10.260.40">
    <property type="entry name" value="lambda repressor-like DNA-binding domains"/>
    <property type="match status" value="1"/>
</dbReference>
<sequence>MSLRTGLGRALRAARKTSGVPQEGLDVTSRTYLSQLERGRQSPTLDKLEAIAGGMGVHPLSLLIYAYSCDRSDLEIAEMQSRIEEELDQLRMYDSWNA</sequence>
<feature type="compositionally biased region" description="Low complexity" evidence="1">
    <location>
        <begin position="1"/>
        <end position="11"/>
    </location>
</feature>
<feature type="domain" description="HTH cro/C1-type" evidence="2">
    <location>
        <begin position="29"/>
        <end position="63"/>
    </location>
</feature>
<dbReference type="eggNOG" id="COG1396">
    <property type="taxonomic scope" value="Bacteria"/>
</dbReference>
<dbReference type="KEGG" id="bgf:BC1003_5998"/>
<dbReference type="CDD" id="cd00093">
    <property type="entry name" value="HTH_XRE"/>
    <property type="match status" value="1"/>
</dbReference>
<dbReference type="PROSITE" id="PS50943">
    <property type="entry name" value="HTH_CROC1"/>
    <property type="match status" value="1"/>
</dbReference>
<accession>E1TI45</accession>
<dbReference type="EMBL" id="CP002218">
    <property type="protein sequence ID" value="ADN61906.1"/>
    <property type="molecule type" value="Genomic_DNA"/>
</dbReference>
<dbReference type="InterPro" id="IPR001387">
    <property type="entry name" value="Cro/C1-type_HTH"/>
</dbReference>
<gene>
    <name evidence="3" type="ordered locus">BC1003_5998</name>
</gene>
<dbReference type="Pfam" id="PF01381">
    <property type="entry name" value="HTH_3"/>
    <property type="match status" value="1"/>
</dbReference>
<name>E1TI45_BURSG</name>
<feature type="region of interest" description="Disordered" evidence="1">
    <location>
        <begin position="1"/>
        <end position="24"/>
    </location>
</feature>
<dbReference type="GO" id="GO:0003677">
    <property type="term" value="F:DNA binding"/>
    <property type="evidence" value="ECO:0007669"/>
    <property type="project" value="InterPro"/>
</dbReference>
<evidence type="ECO:0000259" key="2">
    <source>
        <dbReference type="PROSITE" id="PS50943"/>
    </source>
</evidence>
<organism evidence="3">
    <name type="scientific">Burkholderia sp. (strain CCGE1003)</name>
    <dbReference type="NCBI Taxonomy" id="640512"/>
    <lineage>
        <taxon>Bacteria</taxon>
        <taxon>Pseudomonadati</taxon>
        <taxon>Pseudomonadota</taxon>
        <taxon>Betaproteobacteria</taxon>
        <taxon>Burkholderiales</taxon>
        <taxon>Burkholderiaceae</taxon>
        <taxon>Burkholderia</taxon>
    </lineage>
</organism>
<proteinExistence type="predicted"/>
<dbReference type="SMART" id="SM00530">
    <property type="entry name" value="HTH_XRE"/>
    <property type="match status" value="1"/>
</dbReference>
<reference evidence="3" key="1">
    <citation type="submission" date="2010-09" db="EMBL/GenBank/DDBJ databases">
        <title>Complete sequence of chromosome2 of Burkholderia sp. CCGE1003.</title>
        <authorList>
            <consortium name="US DOE Joint Genome Institute"/>
            <person name="Lucas S."/>
            <person name="Copeland A."/>
            <person name="Lapidus A."/>
            <person name="Cheng J.-F."/>
            <person name="Bruce D."/>
            <person name="Goodwin L."/>
            <person name="Pitluck S."/>
            <person name="Daligault H."/>
            <person name="Davenport K."/>
            <person name="Detter J.C."/>
            <person name="Han C."/>
            <person name="Tapia R."/>
            <person name="Land M."/>
            <person name="Hauser L."/>
            <person name="Jeffries C."/>
            <person name="Kyrpides N."/>
            <person name="Ivanova N."/>
            <person name="Ovchinnikova G."/>
            <person name="Martinez-Romero E."/>
            <person name="Rogel M.A."/>
            <person name="Auchtung J."/>
            <person name="Tiedje J.M."/>
            <person name="Woyke T."/>
        </authorList>
    </citation>
    <scope>NUCLEOTIDE SEQUENCE</scope>
    <source>
        <strain evidence="3">CCGE1003</strain>
    </source>
</reference>
<dbReference type="HOGENOM" id="CLU_066192_35_2_4"/>
<evidence type="ECO:0000256" key="1">
    <source>
        <dbReference type="SAM" id="MobiDB-lite"/>
    </source>
</evidence>
<dbReference type="AlphaFoldDB" id="E1TI45"/>
<dbReference type="InterPro" id="IPR010982">
    <property type="entry name" value="Lambda_DNA-bd_dom_sf"/>
</dbReference>
<protein>
    <submittedName>
        <fullName evidence="3">Helix-turn-helix domain protein</fullName>
    </submittedName>
</protein>
<dbReference type="STRING" id="640512.BC1003_5998"/>
<dbReference type="OrthoDB" id="8527218at2"/>
<dbReference type="SUPFAM" id="SSF47413">
    <property type="entry name" value="lambda repressor-like DNA-binding domains"/>
    <property type="match status" value="1"/>
</dbReference>
<evidence type="ECO:0000313" key="3">
    <source>
        <dbReference type="EMBL" id="ADN61906.1"/>
    </source>
</evidence>